<sequence length="117" mass="13913">MILLLTVFSTSLSLPNVSEFCPEYFNSINLDAREVKEYFFKTIELTSDADILKCFPRSIDFFYSYVLQEFQSFLQNYNKENVEMNFLKVLHSFVNKIIYQPFLLAKFMEPNQNIVFT</sequence>
<reference evidence="1 2" key="1">
    <citation type="journal article" date="2023" name="G3 (Bethesda)">
        <title>A high-quality reference genome for the fission yeast Schizosaccharomyces osmophilus.</title>
        <authorList>
            <person name="Jia G.S."/>
            <person name="Zhang W.C."/>
            <person name="Liang Y."/>
            <person name="Liu X.H."/>
            <person name="Rhind N."/>
            <person name="Pidoux A."/>
            <person name="Brysch-Herzberg M."/>
            <person name="Du L.L."/>
        </authorList>
    </citation>
    <scope>NUCLEOTIDE SEQUENCE [LARGE SCALE GENOMIC DNA]</scope>
    <source>
        <strain evidence="1 2">CBS 15793</strain>
    </source>
</reference>
<accession>A0AAE9WE58</accession>
<dbReference type="KEGG" id="som:SOMG_03569"/>
<name>A0AAE9WE58_9SCHI</name>
<dbReference type="Proteomes" id="UP001212411">
    <property type="component" value="Chromosome 2"/>
</dbReference>
<evidence type="ECO:0000313" key="2">
    <source>
        <dbReference type="Proteomes" id="UP001212411"/>
    </source>
</evidence>
<evidence type="ECO:0000313" key="1">
    <source>
        <dbReference type="EMBL" id="WBW74200.1"/>
    </source>
</evidence>
<dbReference type="RefSeq" id="XP_056038443.1">
    <property type="nucleotide sequence ID" value="XM_056182359.1"/>
</dbReference>
<protein>
    <submittedName>
        <fullName evidence="1">Uncharacterized protein</fullName>
    </submittedName>
</protein>
<dbReference type="EMBL" id="CP115612">
    <property type="protein sequence ID" value="WBW74200.1"/>
    <property type="molecule type" value="Genomic_DNA"/>
</dbReference>
<proteinExistence type="predicted"/>
<organism evidence="1 2">
    <name type="scientific">Schizosaccharomyces osmophilus</name>
    <dbReference type="NCBI Taxonomy" id="2545709"/>
    <lineage>
        <taxon>Eukaryota</taxon>
        <taxon>Fungi</taxon>
        <taxon>Dikarya</taxon>
        <taxon>Ascomycota</taxon>
        <taxon>Taphrinomycotina</taxon>
        <taxon>Schizosaccharomycetes</taxon>
        <taxon>Schizosaccharomycetales</taxon>
        <taxon>Schizosaccharomycetaceae</taxon>
        <taxon>Schizosaccharomyces</taxon>
    </lineage>
</organism>
<gene>
    <name evidence="1" type="ORF">SOMG_03569</name>
</gene>
<dbReference type="AlphaFoldDB" id="A0AAE9WE58"/>
<dbReference type="GeneID" id="80877048"/>
<keyword evidence="2" id="KW-1185">Reference proteome</keyword>